<dbReference type="AlphaFoldDB" id="A0A9R0F1J9"/>
<gene>
    <name evidence="2" type="primary">LOC118279544</name>
</gene>
<keyword evidence="1" id="KW-1185">Reference proteome</keyword>
<organism evidence="1 2">
    <name type="scientific">Spodoptera frugiperda</name>
    <name type="common">Fall armyworm</name>
    <dbReference type="NCBI Taxonomy" id="7108"/>
    <lineage>
        <taxon>Eukaryota</taxon>
        <taxon>Metazoa</taxon>
        <taxon>Ecdysozoa</taxon>
        <taxon>Arthropoda</taxon>
        <taxon>Hexapoda</taxon>
        <taxon>Insecta</taxon>
        <taxon>Pterygota</taxon>
        <taxon>Neoptera</taxon>
        <taxon>Endopterygota</taxon>
        <taxon>Lepidoptera</taxon>
        <taxon>Glossata</taxon>
        <taxon>Ditrysia</taxon>
        <taxon>Noctuoidea</taxon>
        <taxon>Noctuidae</taxon>
        <taxon>Amphipyrinae</taxon>
        <taxon>Spodoptera</taxon>
    </lineage>
</organism>
<proteinExistence type="predicted"/>
<dbReference type="GeneID" id="118279544"/>
<evidence type="ECO:0000313" key="1">
    <source>
        <dbReference type="Proteomes" id="UP000829999"/>
    </source>
</evidence>
<dbReference type="Proteomes" id="UP000829999">
    <property type="component" value="Chromosome 22"/>
</dbReference>
<sequence>MSHKNCQSLSSSRSNPISNTLSYLHFTWPFCKLKNKIQHVGSFGENFEPIWQECDEEFHQEWIQWWNPWREPSIRHPQPHAPHSELLLVRGHRYRGSVRRAMASDEQELNFVHSS</sequence>
<reference evidence="2" key="1">
    <citation type="submission" date="2025-08" db="UniProtKB">
        <authorList>
            <consortium name="RefSeq"/>
        </authorList>
    </citation>
    <scope>IDENTIFICATION</scope>
    <source>
        <tissue evidence="2">Whole larval tissue</tissue>
    </source>
</reference>
<accession>A0A9R0F1J9</accession>
<name>A0A9R0F1J9_SPOFR</name>
<dbReference type="RefSeq" id="XP_050558420.1">
    <property type="nucleotide sequence ID" value="XM_050702463.1"/>
</dbReference>
<evidence type="ECO:0000313" key="2">
    <source>
        <dbReference type="RefSeq" id="XP_050558420.1"/>
    </source>
</evidence>
<protein>
    <submittedName>
        <fullName evidence="2">Uncharacterized protein LOC118279544</fullName>
    </submittedName>
</protein>